<dbReference type="InterPro" id="IPR051138">
    <property type="entry name" value="PIM_Ser/Thr_kinase"/>
</dbReference>
<dbReference type="Ensembl" id="ENSCPVT00000001938.2">
    <property type="protein sequence ID" value="ENSCPVP00000001865.2"/>
    <property type="gene ID" value="ENSCPVG00000016964.1"/>
</dbReference>
<dbReference type="PROSITE" id="PS50011">
    <property type="entry name" value="PROTEIN_KINASE_DOM"/>
    <property type="match status" value="1"/>
</dbReference>
<evidence type="ECO:0000256" key="3">
    <source>
        <dbReference type="ARBA" id="ARBA00022527"/>
    </source>
</evidence>
<comment type="similarity">
    <text evidence="2 12">Belongs to the protein kinase superfamily. CAMK Ser/Thr protein kinase family. PIM subfamily.</text>
</comment>
<keyword evidence="14" id="KW-1185">Reference proteome</keyword>
<evidence type="ECO:0000256" key="6">
    <source>
        <dbReference type="ARBA" id="ARBA00022741"/>
    </source>
</evidence>
<dbReference type="GO" id="GO:0043066">
    <property type="term" value="P:negative regulation of apoptotic process"/>
    <property type="evidence" value="ECO:0007669"/>
    <property type="project" value="UniProtKB-UniRule"/>
</dbReference>
<dbReference type="PIRSF" id="PIRSF037993">
    <property type="entry name" value="STPK_Pim-1"/>
    <property type="match status" value="1"/>
</dbReference>
<dbReference type="Pfam" id="PF00069">
    <property type="entry name" value="Pkinase"/>
    <property type="match status" value="1"/>
</dbReference>
<evidence type="ECO:0000256" key="9">
    <source>
        <dbReference type="ARBA" id="ARBA00023200"/>
    </source>
</evidence>
<evidence type="ECO:0000256" key="11">
    <source>
        <dbReference type="ARBA" id="ARBA00048679"/>
    </source>
</evidence>
<proteinExistence type="inferred from homology"/>
<keyword evidence="7 12" id="KW-0418">Kinase</keyword>
<accession>A0A8U8BT57</accession>
<dbReference type="InterPro" id="IPR017348">
    <property type="entry name" value="PIM1/2/3"/>
</dbReference>
<dbReference type="InterPro" id="IPR000719">
    <property type="entry name" value="Prot_kinase_dom"/>
</dbReference>
<comment type="function">
    <text evidence="12">Proto-oncogene with serine/threonine kinase activity involved in cell survival and cell proliferation.</text>
</comment>
<evidence type="ECO:0000256" key="8">
    <source>
        <dbReference type="ARBA" id="ARBA00022840"/>
    </source>
</evidence>
<keyword evidence="8 12" id="KW-0067">ATP-binding</keyword>
<protein>
    <recommendedName>
        <fullName evidence="12">Serine/threonine-protein kinase</fullName>
        <ecNumber evidence="12">2.7.11.1</ecNumber>
    </recommendedName>
</protein>
<dbReference type="InterPro" id="IPR011009">
    <property type="entry name" value="Kinase-like_dom_sf"/>
</dbReference>
<dbReference type="GO" id="GO:0106310">
    <property type="term" value="F:protein serine kinase activity"/>
    <property type="evidence" value="ECO:0007669"/>
    <property type="project" value="UniProtKB-UniRule"/>
</dbReference>
<dbReference type="Gene3D" id="1.10.510.10">
    <property type="entry name" value="Transferase(Phosphotransferase) domain 1"/>
    <property type="match status" value="1"/>
</dbReference>
<dbReference type="InterPro" id="IPR017441">
    <property type="entry name" value="Protein_kinase_ATP_BS"/>
</dbReference>
<evidence type="ECO:0000256" key="5">
    <source>
        <dbReference type="ARBA" id="ARBA00022679"/>
    </source>
</evidence>
<dbReference type="PROSITE" id="PS00108">
    <property type="entry name" value="PROTEIN_KINASE_ST"/>
    <property type="match status" value="1"/>
</dbReference>
<keyword evidence="4" id="KW-0597">Phosphoprotein</keyword>
<sequence length="285" mass="31924">SLPFPLSGTLLPGRVPPAGKAHQALQERYRVGSLLGRGGFGSVFAATRLSDGAPVAIKRVPRDRVRHWGELVSDAPLEIVLLAKVSRGCAGVIRLLEWLELPDSFVLVLERPERCQELSGFLAERGFLPEEEARALFRQVLEAVRHCTSCGVLHRDIKPENLLLDLASGQLKLIDFGCGAFLQDTAYTQFAGTLSYSPPEWIQHQRYHGEAATIWSLGLLLCHLVMGRHPFRRGQEIIRGRILFPRWLSQECQDIIKRCLSMQPSDRPSLEELFCHPWVQGVPLP</sequence>
<keyword evidence="6 12" id="KW-0547">Nucleotide-binding</keyword>
<keyword evidence="5 12" id="KW-0808">Transferase</keyword>
<evidence type="ECO:0000256" key="7">
    <source>
        <dbReference type="ARBA" id="ARBA00022777"/>
    </source>
</evidence>
<dbReference type="GO" id="GO:0005737">
    <property type="term" value="C:cytoplasm"/>
    <property type="evidence" value="ECO:0007669"/>
    <property type="project" value="UniProtKB-UniRule"/>
</dbReference>
<comment type="catalytic activity">
    <reaction evidence="10 12">
        <text>L-threonyl-[protein] + ATP = O-phospho-L-threonyl-[protein] + ADP + H(+)</text>
        <dbReference type="Rhea" id="RHEA:46608"/>
        <dbReference type="Rhea" id="RHEA-COMP:11060"/>
        <dbReference type="Rhea" id="RHEA-COMP:11605"/>
        <dbReference type="ChEBI" id="CHEBI:15378"/>
        <dbReference type="ChEBI" id="CHEBI:30013"/>
        <dbReference type="ChEBI" id="CHEBI:30616"/>
        <dbReference type="ChEBI" id="CHEBI:61977"/>
        <dbReference type="ChEBI" id="CHEBI:456216"/>
        <dbReference type="EC" id="2.7.11.1"/>
    </reaction>
</comment>
<reference evidence="13" key="2">
    <citation type="submission" date="2025-09" db="UniProtKB">
        <authorList>
            <consortium name="Ensembl"/>
        </authorList>
    </citation>
    <scope>IDENTIFICATION</scope>
</reference>
<dbReference type="SMART" id="SM00220">
    <property type="entry name" value="S_TKc"/>
    <property type="match status" value="1"/>
</dbReference>
<dbReference type="GO" id="GO:0004674">
    <property type="term" value="F:protein serine/threonine kinase activity"/>
    <property type="evidence" value="ECO:0007669"/>
    <property type="project" value="UniProtKB-UniRule"/>
</dbReference>
<evidence type="ECO:0000313" key="14">
    <source>
        <dbReference type="Proteomes" id="UP000694382"/>
    </source>
</evidence>
<comment type="subcellular location">
    <subcellularLocation>
        <location evidence="1">Host cytoplasm</location>
    </subcellularLocation>
</comment>
<reference evidence="13" key="1">
    <citation type="submission" date="2025-08" db="UniProtKB">
        <authorList>
            <consortium name="Ensembl"/>
        </authorList>
    </citation>
    <scope>IDENTIFICATION</scope>
</reference>
<evidence type="ECO:0000256" key="2">
    <source>
        <dbReference type="ARBA" id="ARBA00005505"/>
    </source>
</evidence>
<dbReference type="GO" id="GO:0005524">
    <property type="term" value="F:ATP binding"/>
    <property type="evidence" value="ECO:0007669"/>
    <property type="project" value="UniProtKB-UniRule"/>
</dbReference>
<dbReference type="InterPro" id="IPR008271">
    <property type="entry name" value="Ser/Thr_kinase_AS"/>
</dbReference>
<dbReference type="PANTHER" id="PTHR22984">
    <property type="entry name" value="SERINE/THREONINE-PROTEIN KINASE PIM"/>
    <property type="match status" value="1"/>
</dbReference>
<dbReference type="FunFam" id="1.10.510.10:FF:000571">
    <property type="entry name" value="Maternal embryonic leucine zipper kinase"/>
    <property type="match status" value="1"/>
</dbReference>
<name>A0A8C3MDK3_GEOPR</name>
<keyword evidence="9" id="KW-1035">Host cytoplasm</keyword>
<evidence type="ECO:0000256" key="10">
    <source>
        <dbReference type="ARBA" id="ARBA00047899"/>
    </source>
</evidence>
<keyword evidence="3 12" id="KW-0723">Serine/threonine-protein kinase</keyword>
<dbReference type="PROSITE" id="PS00107">
    <property type="entry name" value="PROTEIN_KINASE_ATP"/>
    <property type="match status" value="1"/>
</dbReference>
<organism evidence="13 14">
    <name type="scientific">Geospiza parvula</name>
    <name type="common">Small tree-finch</name>
    <name type="synonym">Camarhynchus parvulus</name>
    <dbReference type="NCBI Taxonomy" id="87175"/>
    <lineage>
        <taxon>Eukaryota</taxon>
        <taxon>Metazoa</taxon>
        <taxon>Chordata</taxon>
        <taxon>Craniata</taxon>
        <taxon>Vertebrata</taxon>
        <taxon>Euteleostomi</taxon>
        <taxon>Archelosauria</taxon>
        <taxon>Archosauria</taxon>
        <taxon>Dinosauria</taxon>
        <taxon>Saurischia</taxon>
        <taxon>Theropoda</taxon>
        <taxon>Coelurosauria</taxon>
        <taxon>Aves</taxon>
        <taxon>Neognathae</taxon>
        <taxon>Neoaves</taxon>
        <taxon>Telluraves</taxon>
        <taxon>Australaves</taxon>
        <taxon>Passeriformes</taxon>
        <taxon>Thraupidae</taxon>
        <taxon>Camarhynchus</taxon>
    </lineage>
</organism>
<dbReference type="EC" id="2.7.11.1" evidence="12"/>
<evidence type="ECO:0000256" key="1">
    <source>
        <dbReference type="ARBA" id="ARBA00004192"/>
    </source>
</evidence>
<evidence type="ECO:0000256" key="4">
    <source>
        <dbReference type="ARBA" id="ARBA00022553"/>
    </source>
</evidence>
<dbReference type="Gene3D" id="3.30.200.20">
    <property type="entry name" value="Phosphorylase Kinase, domain 1"/>
    <property type="match status" value="1"/>
</dbReference>
<dbReference type="AlphaFoldDB" id="A0A8C3MDK3"/>
<comment type="catalytic activity">
    <reaction evidence="11 12">
        <text>L-seryl-[protein] + ATP = O-phospho-L-seryl-[protein] + ADP + H(+)</text>
        <dbReference type="Rhea" id="RHEA:17989"/>
        <dbReference type="Rhea" id="RHEA-COMP:9863"/>
        <dbReference type="Rhea" id="RHEA-COMP:11604"/>
        <dbReference type="ChEBI" id="CHEBI:15378"/>
        <dbReference type="ChEBI" id="CHEBI:29999"/>
        <dbReference type="ChEBI" id="CHEBI:30616"/>
        <dbReference type="ChEBI" id="CHEBI:83421"/>
        <dbReference type="ChEBI" id="CHEBI:456216"/>
        <dbReference type="EC" id="2.7.11.1"/>
    </reaction>
</comment>
<evidence type="ECO:0000313" key="13">
    <source>
        <dbReference type="Ensembl" id="ENSCPVP00000001865.2"/>
    </source>
</evidence>
<evidence type="ECO:0000256" key="12">
    <source>
        <dbReference type="PIRNR" id="PIRNR037993"/>
    </source>
</evidence>
<accession>A0A8C3MDK3</accession>
<dbReference type="SUPFAM" id="SSF56112">
    <property type="entry name" value="Protein kinase-like (PK-like)"/>
    <property type="match status" value="1"/>
</dbReference>
<dbReference type="Proteomes" id="UP000694382">
    <property type="component" value="Unassembled WGS sequence"/>
</dbReference>
<dbReference type="PANTHER" id="PTHR22984:SF25">
    <property type="entry name" value="PROTEIN KINASE DOMAIN-CONTAINING PROTEIN"/>
    <property type="match status" value="1"/>
</dbReference>